<protein>
    <submittedName>
        <fullName evidence="1">Uncharacterized protein</fullName>
    </submittedName>
</protein>
<evidence type="ECO:0000313" key="1">
    <source>
        <dbReference type="EMBL" id="KAK2816125.1"/>
    </source>
</evidence>
<accession>A0AA88ILH1</accession>
<dbReference type="Proteomes" id="UP001187315">
    <property type="component" value="Unassembled WGS sequence"/>
</dbReference>
<gene>
    <name evidence="1" type="ORF">Q7C36_022396</name>
</gene>
<dbReference type="AlphaFoldDB" id="A0AA88ILH1"/>
<sequence length="93" mass="10309">MSAMSARRDPIRGFVAEQRRIAQTEMEMNANLHSVVTHPADSRLKERLNDEALLVKSNFSPITAMMCRNPSLGGRRCVQTASVCRVDYNGAAT</sequence>
<keyword evidence="2" id="KW-1185">Reference proteome</keyword>
<evidence type="ECO:0000313" key="2">
    <source>
        <dbReference type="Proteomes" id="UP001187315"/>
    </source>
</evidence>
<comment type="caution">
    <text evidence="1">The sequence shown here is derived from an EMBL/GenBank/DDBJ whole genome shotgun (WGS) entry which is preliminary data.</text>
</comment>
<proteinExistence type="predicted"/>
<name>A0AA88ILH1_TACVA</name>
<reference evidence="1" key="1">
    <citation type="submission" date="2023-08" db="EMBL/GenBank/DDBJ databases">
        <title>Pelteobagrus vachellii genome.</title>
        <authorList>
            <person name="Liu H."/>
        </authorList>
    </citation>
    <scope>NUCLEOTIDE SEQUENCE</scope>
    <source>
        <strain evidence="1">PRFRI_2022a</strain>
        <tissue evidence="1">Muscle</tissue>
    </source>
</reference>
<organism evidence="1 2">
    <name type="scientific">Tachysurus vachellii</name>
    <name type="common">Darkbarbel catfish</name>
    <name type="synonym">Pelteobagrus vachellii</name>
    <dbReference type="NCBI Taxonomy" id="175792"/>
    <lineage>
        <taxon>Eukaryota</taxon>
        <taxon>Metazoa</taxon>
        <taxon>Chordata</taxon>
        <taxon>Craniata</taxon>
        <taxon>Vertebrata</taxon>
        <taxon>Euteleostomi</taxon>
        <taxon>Actinopterygii</taxon>
        <taxon>Neopterygii</taxon>
        <taxon>Teleostei</taxon>
        <taxon>Ostariophysi</taxon>
        <taxon>Siluriformes</taxon>
        <taxon>Bagridae</taxon>
        <taxon>Tachysurus</taxon>
    </lineage>
</organism>
<dbReference type="EMBL" id="JAVHJS010000025">
    <property type="protein sequence ID" value="KAK2816125.1"/>
    <property type="molecule type" value="Genomic_DNA"/>
</dbReference>